<dbReference type="EMBL" id="JACEHE010000045">
    <property type="protein sequence ID" value="MBA2951404.1"/>
    <property type="molecule type" value="Genomic_DNA"/>
</dbReference>
<dbReference type="RefSeq" id="WP_181662320.1">
    <property type="nucleotide sequence ID" value="NZ_JACEHE010000045.1"/>
</dbReference>
<evidence type="ECO:0000313" key="1">
    <source>
        <dbReference type="EMBL" id="MBA2951404.1"/>
    </source>
</evidence>
<accession>A0A7W0DUC6</accession>
<protein>
    <submittedName>
        <fullName evidence="1">Uncharacterized protein</fullName>
    </submittedName>
</protein>
<gene>
    <name evidence="1" type="ORF">H1D24_38080</name>
</gene>
<organism evidence="1 2">
    <name type="scientific">Streptomyces himalayensis subsp. himalayensis</name>
    <dbReference type="NCBI Taxonomy" id="2756131"/>
    <lineage>
        <taxon>Bacteria</taxon>
        <taxon>Bacillati</taxon>
        <taxon>Actinomycetota</taxon>
        <taxon>Actinomycetes</taxon>
        <taxon>Kitasatosporales</taxon>
        <taxon>Streptomycetaceae</taxon>
        <taxon>Streptomyces</taxon>
        <taxon>Streptomyces himalayensis</taxon>
    </lineage>
</organism>
<sequence length="98" mass="10853">MPIDRENAATWFSAIGSTASGSTASFSVAARVYWQNRQDTIRGQASKVTVERPEDVIPGADHYRLRVTDNGDGPVYGLKLHVARNYAWRLAASRWSSL</sequence>
<comment type="caution">
    <text evidence="1">The sequence shown here is derived from an EMBL/GenBank/DDBJ whole genome shotgun (WGS) entry which is preliminary data.</text>
</comment>
<proteinExistence type="predicted"/>
<name>A0A7W0DUC6_9ACTN</name>
<reference evidence="1 2" key="1">
    <citation type="submission" date="2020-07" db="EMBL/GenBank/DDBJ databases">
        <title>Streptomyces isolated from Indian soil.</title>
        <authorList>
            <person name="Mandal S."/>
            <person name="Maiti P.K."/>
        </authorList>
    </citation>
    <scope>NUCLEOTIDE SEQUENCE [LARGE SCALE GENOMIC DNA]</scope>
    <source>
        <strain evidence="1 2">PSKA28</strain>
    </source>
</reference>
<evidence type="ECO:0000313" key="2">
    <source>
        <dbReference type="Proteomes" id="UP000545761"/>
    </source>
</evidence>
<dbReference type="AlphaFoldDB" id="A0A7W0DUC6"/>
<dbReference type="Proteomes" id="UP000545761">
    <property type="component" value="Unassembled WGS sequence"/>
</dbReference>